<gene>
    <name evidence="2" type="ORF">ATZ33_16540</name>
    <name evidence="3" type="ORF">RV15_GL000318</name>
</gene>
<accession>A0A0S3KF51</accession>
<protein>
    <submittedName>
        <fullName evidence="2">PadR family transcriptional regulator</fullName>
    </submittedName>
</protein>
<dbReference type="Pfam" id="PF03551">
    <property type="entry name" value="PadR"/>
    <property type="match status" value="1"/>
</dbReference>
<dbReference type="InterPro" id="IPR052509">
    <property type="entry name" value="Metal_resp_DNA-bind_regulator"/>
</dbReference>
<dbReference type="AlphaFoldDB" id="A0A0S3KF51"/>
<dbReference type="PANTHER" id="PTHR33169">
    <property type="entry name" value="PADR-FAMILY TRANSCRIPTIONAL REGULATOR"/>
    <property type="match status" value="1"/>
</dbReference>
<evidence type="ECO:0000313" key="2">
    <source>
        <dbReference type="EMBL" id="ALS02929.1"/>
    </source>
</evidence>
<dbReference type="EMBL" id="CP013614">
    <property type="protein sequence ID" value="ALS02929.1"/>
    <property type="molecule type" value="Genomic_DNA"/>
</dbReference>
<proteinExistence type="predicted"/>
<keyword evidence="4" id="KW-1185">Reference proteome</keyword>
<feature type="domain" description="Transcription regulator PadR N-terminal" evidence="1">
    <location>
        <begin position="16"/>
        <end position="85"/>
    </location>
</feature>
<sequence>MRASSQFKKGALEMCVLHFIEKEDRYGYELTQRVNQFIPITEGALYPVLRRLVKESYCVIYTKESPDGPSRKYYQMTDKGKEYLELLERDWDEFVEQVRKLREAD</sequence>
<dbReference type="PANTHER" id="PTHR33169:SF24">
    <property type="entry name" value="TRANSCRIPTIONAL REGULATOR, PADR FAMILY"/>
    <property type="match status" value="1"/>
</dbReference>
<dbReference type="Proteomes" id="UP000065511">
    <property type="component" value="Chromosome"/>
</dbReference>
<evidence type="ECO:0000313" key="5">
    <source>
        <dbReference type="Proteomes" id="UP000183039"/>
    </source>
</evidence>
<dbReference type="SUPFAM" id="SSF46785">
    <property type="entry name" value="Winged helix' DNA-binding domain"/>
    <property type="match status" value="1"/>
</dbReference>
<name>A0A0S3KF51_9ENTE</name>
<dbReference type="InterPro" id="IPR036390">
    <property type="entry name" value="WH_DNA-bd_sf"/>
</dbReference>
<reference evidence="2 4" key="2">
    <citation type="submission" date="2015-12" db="EMBL/GenBank/DDBJ databases">
        <authorList>
            <person name="Lauer A."/>
            <person name="Humrighouse B."/>
            <person name="Loparev V."/>
            <person name="Shewmaker P.L."/>
            <person name="Whitney A.M."/>
            <person name="McLaughlin R.W."/>
        </authorList>
    </citation>
    <scope>NUCLEOTIDE SEQUENCE [LARGE SCALE GENOMIC DNA]</scope>
    <source>
        <strain evidence="2 4">LMG 23085</strain>
    </source>
</reference>
<reference evidence="3 5" key="1">
    <citation type="submission" date="2014-12" db="EMBL/GenBank/DDBJ databases">
        <title>Draft genome sequences of 29 type strains of Enterococci.</title>
        <authorList>
            <person name="Zhong Z."/>
            <person name="Sun Z."/>
            <person name="Liu W."/>
            <person name="Zhang W."/>
            <person name="Zhang H."/>
        </authorList>
    </citation>
    <scope>NUCLEOTIDE SEQUENCE [LARGE SCALE GENOMIC DNA]</scope>
    <source>
        <strain evidence="3 5">DSM 22801</strain>
    </source>
</reference>
<dbReference type="Proteomes" id="UP000183039">
    <property type="component" value="Unassembled WGS sequence"/>
</dbReference>
<dbReference type="EMBL" id="JXLC01000010">
    <property type="protein sequence ID" value="OJG91878.1"/>
    <property type="molecule type" value="Genomic_DNA"/>
</dbReference>
<dbReference type="RefSeq" id="WP_071877665.1">
    <property type="nucleotide sequence ID" value="NZ_JXLC01000010.1"/>
</dbReference>
<evidence type="ECO:0000259" key="1">
    <source>
        <dbReference type="Pfam" id="PF03551"/>
    </source>
</evidence>
<dbReference type="InterPro" id="IPR005149">
    <property type="entry name" value="Tscrpt_reg_PadR_N"/>
</dbReference>
<evidence type="ECO:0000313" key="4">
    <source>
        <dbReference type="Proteomes" id="UP000065511"/>
    </source>
</evidence>
<organism evidence="3 5">
    <name type="scientific">Enterococcus silesiacus</name>
    <dbReference type="NCBI Taxonomy" id="332949"/>
    <lineage>
        <taxon>Bacteria</taxon>
        <taxon>Bacillati</taxon>
        <taxon>Bacillota</taxon>
        <taxon>Bacilli</taxon>
        <taxon>Lactobacillales</taxon>
        <taxon>Enterococcaceae</taxon>
        <taxon>Enterococcus</taxon>
    </lineage>
</organism>
<dbReference type="KEGG" id="ess:ATZ33_16540"/>
<dbReference type="OrthoDB" id="9808017at2"/>
<evidence type="ECO:0000313" key="3">
    <source>
        <dbReference type="EMBL" id="OJG91878.1"/>
    </source>
</evidence>
<dbReference type="Gene3D" id="1.10.10.10">
    <property type="entry name" value="Winged helix-like DNA-binding domain superfamily/Winged helix DNA-binding domain"/>
    <property type="match status" value="1"/>
</dbReference>
<dbReference type="InterPro" id="IPR036388">
    <property type="entry name" value="WH-like_DNA-bd_sf"/>
</dbReference>